<evidence type="ECO:0000313" key="3">
    <source>
        <dbReference type="EMBL" id="WPJ97967.1"/>
    </source>
</evidence>
<name>A0ABZ0RPC9_9BACT</name>
<dbReference type="PANTHER" id="PTHR43300">
    <property type="entry name" value="ACETYLTRANSFERASE"/>
    <property type="match status" value="1"/>
</dbReference>
<dbReference type="InterPro" id="IPR011004">
    <property type="entry name" value="Trimer_LpxA-like_sf"/>
</dbReference>
<dbReference type="InterPro" id="IPR050179">
    <property type="entry name" value="Trans_hexapeptide_repeat"/>
</dbReference>
<gene>
    <name evidence="3" type="ORF">SH580_09620</name>
</gene>
<feature type="domain" description="PglD N-terminal" evidence="2">
    <location>
        <begin position="5"/>
        <end position="83"/>
    </location>
</feature>
<dbReference type="Proteomes" id="UP001324993">
    <property type="component" value="Chromosome"/>
</dbReference>
<protein>
    <submittedName>
        <fullName evidence="3">Acetyltransferase</fullName>
    </submittedName>
</protein>
<dbReference type="NCBIfam" id="TIGR03570">
    <property type="entry name" value="NeuD_NnaD"/>
    <property type="match status" value="1"/>
</dbReference>
<dbReference type="Gene3D" id="3.40.50.20">
    <property type="match status" value="1"/>
</dbReference>
<proteinExistence type="inferred from homology"/>
<dbReference type="InterPro" id="IPR020019">
    <property type="entry name" value="AcTrfase_PglD-like"/>
</dbReference>
<keyword evidence="4" id="KW-1185">Reference proteome</keyword>
<accession>A0ABZ0RPC9</accession>
<comment type="similarity">
    <text evidence="1">Belongs to the transferase hexapeptide repeat family.</text>
</comment>
<evidence type="ECO:0000259" key="2">
    <source>
        <dbReference type="Pfam" id="PF17836"/>
    </source>
</evidence>
<dbReference type="SUPFAM" id="SSF51161">
    <property type="entry name" value="Trimeric LpxA-like enzymes"/>
    <property type="match status" value="1"/>
</dbReference>
<dbReference type="EMBL" id="CP138858">
    <property type="protein sequence ID" value="WPJ97967.1"/>
    <property type="molecule type" value="Genomic_DNA"/>
</dbReference>
<dbReference type="Gene3D" id="2.160.10.10">
    <property type="entry name" value="Hexapeptide repeat proteins"/>
    <property type="match status" value="1"/>
</dbReference>
<dbReference type="PANTHER" id="PTHR43300:SF7">
    <property type="entry name" value="UDP-N-ACETYLBACILLOSAMINE N-ACETYLTRANSFERASE"/>
    <property type="match status" value="1"/>
</dbReference>
<dbReference type="Pfam" id="PF17836">
    <property type="entry name" value="PglD_N"/>
    <property type="match status" value="1"/>
</dbReference>
<reference evidence="3 4" key="1">
    <citation type="submission" date="2023-11" db="EMBL/GenBank/DDBJ databases">
        <title>Coraliomargarita sp. nov., isolated from marine algae.</title>
        <authorList>
            <person name="Lee J.K."/>
            <person name="Baek J.H."/>
            <person name="Kim J.M."/>
            <person name="Choi D.G."/>
            <person name="Jeon C.O."/>
        </authorList>
    </citation>
    <scope>NUCLEOTIDE SEQUENCE [LARGE SCALE GENOMIC DNA]</scope>
    <source>
        <strain evidence="3 4">J2-16</strain>
    </source>
</reference>
<sequence length="210" mass="22563">MMKDLYIVGAGGFGREVFQWLDDEKEILKRYRLRGFIDDAEGALDKTDIDCRIVAGFKALPDFSNAVFVCGIGDVELKRRLCEPMVANGAEFVTLIHPTALVGHNVRIGRGVVLCPRVTLTCDIEVGNMAMINCHSSAGHDVVIEEWVTVSGHCDLTGGVRVGQGAFLGSGVRVVPSKHVGAYARVGAGSVVIRHVPEGGRVFGNPARAF</sequence>
<dbReference type="InterPro" id="IPR041561">
    <property type="entry name" value="PglD_N"/>
</dbReference>
<dbReference type="CDD" id="cd03360">
    <property type="entry name" value="LbH_AT_putative"/>
    <property type="match status" value="1"/>
</dbReference>
<dbReference type="RefSeq" id="WP_319834779.1">
    <property type="nucleotide sequence ID" value="NZ_CP138858.1"/>
</dbReference>
<organism evidence="3 4">
    <name type="scientific">Coraliomargarita algicola</name>
    <dbReference type="NCBI Taxonomy" id="3092156"/>
    <lineage>
        <taxon>Bacteria</taxon>
        <taxon>Pseudomonadati</taxon>
        <taxon>Verrucomicrobiota</taxon>
        <taxon>Opitutia</taxon>
        <taxon>Puniceicoccales</taxon>
        <taxon>Coraliomargaritaceae</taxon>
        <taxon>Coraliomargarita</taxon>
    </lineage>
</organism>
<evidence type="ECO:0000313" key="4">
    <source>
        <dbReference type="Proteomes" id="UP001324993"/>
    </source>
</evidence>
<evidence type="ECO:0000256" key="1">
    <source>
        <dbReference type="ARBA" id="ARBA00007274"/>
    </source>
</evidence>